<evidence type="ECO:0000313" key="3">
    <source>
        <dbReference type="EMBL" id="MBD3586384.1"/>
    </source>
</evidence>
<feature type="signal peptide" evidence="1">
    <location>
        <begin position="1"/>
        <end position="26"/>
    </location>
</feature>
<reference evidence="3 4" key="1">
    <citation type="submission" date="2020-04" db="EMBL/GenBank/DDBJ databases">
        <title>Salinimonas sp. HHU 13199.</title>
        <authorList>
            <person name="Cui X."/>
            <person name="Zhang D."/>
        </authorList>
    </citation>
    <scope>NUCLEOTIDE SEQUENCE [LARGE SCALE GENOMIC DNA]</scope>
    <source>
        <strain evidence="3 4">HHU 13199</strain>
    </source>
</reference>
<evidence type="ECO:0000313" key="4">
    <source>
        <dbReference type="Proteomes" id="UP000624419"/>
    </source>
</evidence>
<evidence type="ECO:0000256" key="1">
    <source>
        <dbReference type="SAM" id="SignalP"/>
    </source>
</evidence>
<feature type="chain" id="PRO_5046304725" evidence="1">
    <location>
        <begin position="27"/>
        <end position="259"/>
    </location>
</feature>
<evidence type="ECO:0000259" key="2">
    <source>
        <dbReference type="Pfam" id="PF06439"/>
    </source>
</evidence>
<keyword evidence="4" id="KW-1185">Reference proteome</keyword>
<dbReference type="EMBL" id="JABBXD010000006">
    <property type="protein sequence ID" value="MBD3586384.1"/>
    <property type="molecule type" value="Genomic_DNA"/>
</dbReference>
<comment type="caution">
    <text evidence="3">The sequence shown here is derived from an EMBL/GenBank/DDBJ whole genome shotgun (WGS) entry which is preliminary data.</text>
</comment>
<feature type="domain" description="3-keto-alpha-glucoside-1,2-lyase/3-keto-2-hydroxy-glucal hydratase" evidence="2">
    <location>
        <begin position="61"/>
        <end position="252"/>
    </location>
</feature>
<dbReference type="Gene3D" id="2.60.120.560">
    <property type="entry name" value="Exo-inulinase, domain 1"/>
    <property type="match status" value="1"/>
</dbReference>
<dbReference type="InterPro" id="IPR010496">
    <property type="entry name" value="AL/BT2_dom"/>
</dbReference>
<dbReference type="Pfam" id="PF06439">
    <property type="entry name" value="3keto-disac_hyd"/>
    <property type="match status" value="1"/>
</dbReference>
<gene>
    <name evidence="3" type="ORF">HHX48_11600</name>
</gene>
<name>A0ABR8LQL6_9ALTE</name>
<organism evidence="3 4">
    <name type="scientific">Salinimonas profundi</name>
    <dbReference type="NCBI Taxonomy" id="2729140"/>
    <lineage>
        <taxon>Bacteria</taxon>
        <taxon>Pseudomonadati</taxon>
        <taxon>Pseudomonadota</taxon>
        <taxon>Gammaproteobacteria</taxon>
        <taxon>Alteromonadales</taxon>
        <taxon>Alteromonadaceae</taxon>
        <taxon>Alteromonas/Salinimonas group</taxon>
        <taxon>Salinimonas</taxon>
    </lineage>
</organism>
<keyword evidence="1" id="KW-0732">Signal</keyword>
<protein>
    <submittedName>
        <fullName evidence="3">DUF1080 domain-containing protein</fullName>
    </submittedName>
</protein>
<sequence length="259" mass="28805">MKNALKTLTTLTVAAASVLIAGELMASDEVLEDWQKAEKTEVWEPVPPKVTAQPGQPPSDAIVLFDGKDLSAWESVKGGAAQWTVKDGAMTVKPGTGDIKTKESFCDVQLHVEWKAPEPEADMEGQQRNNSGVFLQQRYEIQVLDSYESKTYANGQAASIYKQTIPLVNATRPPEQWQEYDIIFTAPRFDDETLKSPGYITVLHNGVVVQNHVEIQGKTEWIGAPSYEAHGCAPIQLQDHSNEVSFRNIWIRKLTPLKQ</sequence>
<dbReference type="Proteomes" id="UP000624419">
    <property type="component" value="Unassembled WGS sequence"/>
</dbReference>
<proteinExistence type="predicted"/>
<accession>A0ABR8LQL6</accession>